<feature type="domain" description="Calcineurin-like phosphoesterase" evidence="2">
    <location>
        <begin position="5"/>
        <end position="196"/>
    </location>
</feature>
<dbReference type="InterPro" id="IPR041796">
    <property type="entry name" value="Mre11_N"/>
</dbReference>
<gene>
    <name evidence="3" type="ORF">EV214_1459</name>
</gene>
<proteinExistence type="predicted"/>
<dbReference type="Proteomes" id="UP000294919">
    <property type="component" value="Unassembled WGS sequence"/>
</dbReference>
<dbReference type="EMBL" id="SLWV01000045">
    <property type="protein sequence ID" value="TCO68297.1"/>
    <property type="molecule type" value="Genomic_DNA"/>
</dbReference>
<evidence type="ECO:0000256" key="1">
    <source>
        <dbReference type="ARBA" id="ARBA00022801"/>
    </source>
</evidence>
<accession>A0A4R2K8M5</accession>
<dbReference type="InterPro" id="IPR004843">
    <property type="entry name" value="Calcineurin-like_PHP"/>
</dbReference>
<reference evidence="3 4" key="1">
    <citation type="submission" date="2019-03" db="EMBL/GenBank/DDBJ databases">
        <title>Genomic Encyclopedia of Type Strains, Phase IV (KMG-IV): sequencing the most valuable type-strain genomes for metagenomic binning, comparative biology and taxonomic classification.</title>
        <authorList>
            <person name="Goeker M."/>
        </authorList>
    </citation>
    <scope>NUCLEOTIDE SEQUENCE [LARGE SCALE GENOMIC DNA]</scope>
    <source>
        <strain evidence="3 4">DSM 102940</strain>
    </source>
</reference>
<dbReference type="InterPro" id="IPR050535">
    <property type="entry name" value="DNA_Repair-Maintenance_Comp"/>
</dbReference>
<dbReference type="Gene3D" id="3.60.21.10">
    <property type="match status" value="1"/>
</dbReference>
<dbReference type="Pfam" id="PF00149">
    <property type="entry name" value="Metallophos"/>
    <property type="match status" value="1"/>
</dbReference>
<keyword evidence="1" id="KW-0378">Hydrolase</keyword>
<dbReference type="RefSeq" id="WP_132248230.1">
    <property type="nucleotide sequence ID" value="NZ_SLWV01000045.1"/>
</dbReference>
<dbReference type="AlphaFoldDB" id="A0A4R2K8M5"/>
<dbReference type="OrthoDB" id="9773856at2"/>
<keyword evidence="4" id="KW-1185">Reference proteome</keyword>
<keyword evidence="3" id="KW-0540">Nuclease</keyword>
<organism evidence="3 4">
    <name type="scientific">Marinisporobacter balticus</name>
    <dbReference type="NCBI Taxonomy" id="2018667"/>
    <lineage>
        <taxon>Bacteria</taxon>
        <taxon>Bacillati</taxon>
        <taxon>Bacillota</taxon>
        <taxon>Clostridia</taxon>
        <taxon>Peptostreptococcales</taxon>
        <taxon>Thermotaleaceae</taxon>
        <taxon>Marinisporobacter</taxon>
    </lineage>
</organism>
<evidence type="ECO:0000259" key="2">
    <source>
        <dbReference type="Pfam" id="PF00149"/>
    </source>
</evidence>
<evidence type="ECO:0000313" key="4">
    <source>
        <dbReference type="Proteomes" id="UP000294919"/>
    </source>
</evidence>
<dbReference type="CDD" id="cd00840">
    <property type="entry name" value="MPP_Mre11_N"/>
    <property type="match status" value="1"/>
</dbReference>
<dbReference type="PANTHER" id="PTHR30337">
    <property type="entry name" value="COMPONENT OF ATP-DEPENDENT DSDNA EXONUCLEASE"/>
    <property type="match status" value="1"/>
</dbReference>
<dbReference type="SUPFAM" id="SSF56300">
    <property type="entry name" value="Metallo-dependent phosphatases"/>
    <property type="match status" value="1"/>
</dbReference>
<sequence length="376" mass="44070">MNKVKILHCADLHFDTPFSELSRNKSESRKEDLRETFGTIIELVKKEKVGILFISGDLFDNKRVMQTTLDYIHKKFLEISDTKIFLCPGNHDFYDHKSFYHTMKWPSNVYIFHEKISKVNLAELNTCVYGVGFSKSYERKSLIENFCVDDESYINMMVLHGQVVQKGQKSDYNPITIEDIGRSRLDYLALGHTHKYTGIESVENTFFAYSGCPEGRGFDELGEKGVLIGELGKGYCHLRFQETSKRKYFVKKIDISETRTYEEIIRKINDQIENSYKKTHLYKIHLIGEISEKFSIRTDLIEQKLKEEFYFIKIIDDTQMILDYDALEKEFSLKGIFIRNMREKMYQACDEQEKKRLLKALKFGIKALEGEGIDLL</sequence>
<comment type="caution">
    <text evidence="3">The sequence shown here is derived from an EMBL/GenBank/DDBJ whole genome shotgun (WGS) entry which is preliminary data.</text>
</comment>
<protein>
    <submittedName>
        <fullName evidence="3">DNA repair exonuclease SbcCD nuclease subunit</fullName>
    </submittedName>
</protein>
<name>A0A4R2K8M5_9FIRM</name>
<dbReference type="InterPro" id="IPR029052">
    <property type="entry name" value="Metallo-depent_PP-like"/>
</dbReference>
<dbReference type="GO" id="GO:0004527">
    <property type="term" value="F:exonuclease activity"/>
    <property type="evidence" value="ECO:0007669"/>
    <property type="project" value="UniProtKB-KW"/>
</dbReference>
<keyword evidence="3" id="KW-0269">Exonuclease</keyword>
<dbReference type="PANTHER" id="PTHR30337:SF7">
    <property type="entry name" value="PHOSPHOESTERASE"/>
    <property type="match status" value="1"/>
</dbReference>
<evidence type="ECO:0000313" key="3">
    <source>
        <dbReference type="EMBL" id="TCO68297.1"/>
    </source>
</evidence>